<dbReference type="EMBL" id="VUJX02000002">
    <property type="protein sequence ID" value="KAL0942089.1"/>
    <property type="molecule type" value="Genomic_DNA"/>
</dbReference>
<proteinExistence type="predicted"/>
<keyword evidence="2" id="KW-1185">Reference proteome</keyword>
<accession>A0ACC3ZD86</accession>
<dbReference type="Proteomes" id="UP000805649">
    <property type="component" value="Unassembled WGS sequence"/>
</dbReference>
<evidence type="ECO:0000313" key="1">
    <source>
        <dbReference type="EMBL" id="KAL0942089.1"/>
    </source>
</evidence>
<reference evidence="1 2" key="1">
    <citation type="journal article" date="2020" name="Phytopathology">
        <title>Genome Sequence Resources of Colletotrichum truncatum, C. plurivorum, C. musicola, and C. sojae: Four Species Pathogenic to Soybean (Glycine max).</title>
        <authorList>
            <person name="Rogerio F."/>
            <person name="Boufleur T.R."/>
            <person name="Ciampi-Guillardi M."/>
            <person name="Sukno S.A."/>
            <person name="Thon M.R."/>
            <person name="Massola Junior N.S."/>
            <person name="Baroncelli R."/>
        </authorList>
    </citation>
    <scope>NUCLEOTIDE SEQUENCE [LARGE SCALE GENOMIC DNA]</scope>
    <source>
        <strain evidence="1 2">CMES1059</strain>
    </source>
</reference>
<protein>
    <submittedName>
        <fullName evidence="1">Cysteine hydrolase family protein</fullName>
    </submittedName>
</protein>
<evidence type="ECO:0000313" key="2">
    <source>
        <dbReference type="Proteomes" id="UP000805649"/>
    </source>
</evidence>
<name>A0ACC3ZD86_COLTU</name>
<keyword evidence="1" id="KW-0378">Hydrolase</keyword>
<sequence>MACINPTNRGGAAFGRCYAILNLDLMSILIDNVKGTPEGESFISNCVKWNEAVHQRDPRPLTIFTTLYFANAAQPELNPYSPFAKILKGVDTFEKGSAAVQIDERFRLDEKDIVLQKTRWYAGSGNSLEQILRAQNIDTVIISGVTLSGVVMSTIYRLFDLDYNIYVISDNVVDFAGIGMAELSDSLKGTLMGNMRVKVINIEEALQMLERS</sequence>
<gene>
    <name evidence="1" type="ORF">CTRU02_204852</name>
</gene>
<comment type="caution">
    <text evidence="1">The sequence shown here is derived from an EMBL/GenBank/DDBJ whole genome shotgun (WGS) entry which is preliminary data.</text>
</comment>
<organism evidence="1 2">
    <name type="scientific">Colletotrichum truncatum</name>
    <name type="common">Anthracnose fungus</name>
    <name type="synonym">Colletotrichum capsici</name>
    <dbReference type="NCBI Taxonomy" id="5467"/>
    <lineage>
        <taxon>Eukaryota</taxon>
        <taxon>Fungi</taxon>
        <taxon>Dikarya</taxon>
        <taxon>Ascomycota</taxon>
        <taxon>Pezizomycotina</taxon>
        <taxon>Sordariomycetes</taxon>
        <taxon>Hypocreomycetidae</taxon>
        <taxon>Glomerellales</taxon>
        <taxon>Glomerellaceae</taxon>
        <taxon>Colletotrichum</taxon>
        <taxon>Colletotrichum truncatum species complex</taxon>
    </lineage>
</organism>